<dbReference type="GO" id="GO:0061024">
    <property type="term" value="P:membrane organization"/>
    <property type="evidence" value="ECO:0007669"/>
    <property type="project" value="TreeGrafter"/>
</dbReference>
<feature type="transmembrane region" description="Helical" evidence="6">
    <location>
        <begin position="182"/>
        <end position="211"/>
    </location>
</feature>
<protein>
    <submittedName>
        <fullName evidence="7">Uncharacterized protein</fullName>
    </submittedName>
</protein>
<feature type="transmembrane region" description="Helical" evidence="6">
    <location>
        <begin position="116"/>
        <end position="138"/>
    </location>
</feature>
<dbReference type="PANTHER" id="PTHR12703">
    <property type="entry name" value="TRANSMEMBRANE PROTEIN 33"/>
    <property type="match status" value="1"/>
</dbReference>
<proteinExistence type="predicted"/>
<reference evidence="7" key="2">
    <citation type="journal article" name="BMC Genomics">
        <title>New genome assemblies reveal patterns of domestication and adaptation across Brettanomyces (Dekkera) species.</title>
        <authorList>
            <person name="Roach M.J."/>
            <person name="Borneman A.R."/>
        </authorList>
    </citation>
    <scope>NUCLEOTIDE SEQUENCE</scope>
    <source>
        <strain evidence="7">UCD 2041</strain>
    </source>
</reference>
<gene>
    <name evidence="7" type="ORF">BRETT_003310</name>
</gene>
<accession>A0A8H6EXA2</accession>
<feature type="transmembrane region" description="Helical" evidence="6">
    <location>
        <begin position="89"/>
        <end position="110"/>
    </location>
</feature>
<evidence type="ECO:0000256" key="3">
    <source>
        <dbReference type="ARBA" id="ARBA00022989"/>
    </source>
</evidence>
<keyword evidence="3 6" id="KW-1133">Transmembrane helix</keyword>
<evidence type="ECO:0000256" key="1">
    <source>
        <dbReference type="ARBA" id="ARBA00004141"/>
    </source>
</evidence>
<organism evidence="7 8">
    <name type="scientific">Dekkera bruxellensis</name>
    <name type="common">Brettanomyces custersii</name>
    <dbReference type="NCBI Taxonomy" id="5007"/>
    <lineage>
        <taxon>Eukaryota</taxon>
        <taxon>Fungi</taxon>
        <taxon>Dikarya</taxon>
        <taxon>Ascomycota</taxon>
        <taxon>Saccharomycotina</taxon>
        <taxon>Pichiomycetes</taxon>
        <taxon>Pichiales</taxon>
        <taxon>Pichiaceae</taxon>
        <taxon>Brettanomyces</taxon>
    </lineage>
</organism>
<keyword evidence="2 6" id="KW-0812">Transmembrane</keyword>
<dbReference type="GO" id="GO:0016020">
    <property type="term" value="C:membrane"/>
    <property type="evidence" value="ECO:0007669"/>
    <property type="project" value="UniProtKB-SubCell"/>
</dbReference>
<keyword evidence="4 6" id="KW-0472">Membrane</keyword>
<dbReference type="GO" id="GO:0005783">
    <property type="term" value="C:endoplasmic reticulum"/>
    <property type="evidence" value="ECO:0007669"/>
    <property type="project" value="TreeGrafter"/>
</dbReference>
<evidence type="ECO:0000313" key="7">
    <source>
        <dbReference type="EMBL" id="QOU23119.1"/>
    </source>
</evidence>
<dbReference type="RefSeq" id="XP_041139612.1">
    <property type="nucleotide sequence ID" value="XM_041281821.1"/>
</dbReference>
<feature type="transmembrane region" description="Helical" evidence="6">
    <location>
        <begin position="56"/>
        <end position="77"/>
    </location>
</feature>
<dbReference type="KEGG" id="bbrx:BRETT_003310"/>
<evidence type="ECO:0000313" key="8">
    <source>
        <dbReference type="Proteomes" id="UP000663131"/>
    </source>
</evidence>
<dbReference type="GO" id="GO:0071786">
    <property type="term" value="P:endoplasmic reticulum tubular network organization"/>
    <property type="evidence" value="ECO:0007669"/>
    <property type="project" value="TreeGrafter"/>
</dbReference>
<reference evidence="7" key="1">
    <citation type="submission" date="2020-10" db="EMBL/GenBank/DDBJ databases">
        <authorList>
            <person name="Palmer J.M."/>
        </authorList>
    </citation>
    <scope>NUCLEOTIDE SEQUENCE</scope>
    <source>
        <strain evidence="7">UCD 2041</strain>
    </source>
</reference>
<dbReference type="PANTHER" id="PTHR12703:SF3">
    <property type="entry name" value="ABR032WP"/>
    <property type="match status" value="1"/>
</dbReference>
<dbReference type="GeneID" id="64575234"/>
<sequence>MAAITPKTTDTAPPSATKTTAAKSLASKKPVTNSSEFVHKRLVKKKVEGTPLTQTLWIAGHATTIAMGLIYTVYYLLFRSHVSKISFIAYRLALIGVFLSYSCTILSQFAQKALPSYITLLGTVNFQYLLLAVVWFFNRSSLFKLVPYLIVSVMQLATQFKIDAVLKLSPQLKIAVAYDELLVFVVLTVDTLLMRGTSGYALFLYAAFFWLRIIESENTRYLLYTMAIKLDSTMAKQKNPKVVSSWKSLKRFLTMKNERFQKEFLN</sequence>
<evidence type="ECO:0000256" key="2">
    <source>
        <dbReference type="ARBA" id="ARBA00022692"/>
    </source>
</evidence>
<dbReference type="AlphaFoldDB" id="A0A8H6EXA2"/>
<evidence type="ECO:0000256" key="5">
    <source>
        <dbReference type="SAM" id="MobiDB-lite"/>
    </source>
</evidence>
<dbReference type="Proteomes" id="UP000663131">
    <property type="component" value="Chromosome 9"/>
</dbReference>
<feature type="region of interest" description="Disordered" evidence="5">
    <location>
        <begin position="1"/>
        <end position="22"/>
    </location>
</feature>
<dbReference type="InterPro" id="IPR051645">
    <property type="entry name" value="PER33/POM33_regulator"/>
</dbReference>
<dbReference type="EMBL" id="CP063137">
    <property type="protein sequence ID" value="QOU23119.1"/>
    <property type="molecule type" value="Genomic_DNA"/>
</dbReference>
<comment type="subcellular location">
    <subcellularLocation>
        <location evidence="1">Membrane</location>
        <topology evidence="1">Multi-pass membrane protein</topology>
    </subcellularLocation>
</comment>
<dbReference type="OrthoDB" id="5581259at2759"/>
<name>A0A8H6EXA2_DEKBR</name>
<evidence type="ECO:0000256" key="4">
    <source>
        <dbReference type="ARBA" id="ARBA00023136"/>
    </source>
</evidence>
<evidence type="ECO:0000256" key="6">
    <source>
        <dbReference type="SAM" id="Phobius"/>
    </source>
</evidence>